<reference evidence="11 12" key="1">
    <citation type="submission" date="2018-08" db="EMBL/GenBank/DDBJ databases">
        <title>Genomic investigation of the strawberry pathogen Phytophthora fragariae indicates pathogenicity is determined by transcriptional variation in three key races.</title>
        <authorList>
            <person name="Adams T.M."/>
            <person name="Armitage A.D."/>
            <person name="Sobczyk M.K."/>
            <person name="Bates H.J."/>
            <person name="Dunwell J.M."/>
            <person name="Nellist C.F."/>
            <person name="Harrison R.J."/>
        </authorList>
    </citation>
    <scope>NUCLEOTIDE SEQUENCE [LARGE SCALE GENOMIC DNA]</scope>
    <source>
        <strain evidence="10 13">A4</strain>
        <strain evidence="9 14">BC-1</strain>
        <strain evidence="8 18">BC-23</strain>
        <strain evidence="7 12">NOV-27</strain>
        <strain evidence="6 15">NOV-5</strain>
        <strain evidence="4 16">NOV-71</strain>
        <strain evidence="2 11">NOV-9</strain>
        <strain evidence="5 19">ONT-3</strain>
        <strain evidence="3 17">SCRP245</strain>
    </source>
</reference>
<dbReference type="Proteomes" id="UP000476176">
    <property type="component" value="Unassembled WGS sequence"/>
</dbReference>
<evidence type="ECO:0000313" key="15">
    <source>
        <dbReference type="Proteomes" id="UP000440732"/>
    </source>
</evidence>
<dbReference type="EMBL" id="QXGB01000486">
    <property type="protein sequence ID" value="KAE9213188.1"/>
    <property type="molecule type" value="Genomic_DNA"/>
</dbReference>
<dbReference type="EMBL" id="QXFZ01000497">
    <property type="protein sequence ID" value="KAE9114128.1"/>
    <property type="molecule type" value="Genomic_DNA"/>
</dbReference>
<evidence type="ECO:0000313" key="3">
    <source>
        <dbReference type="EMBL" id="KAE9011990.1"/>
    </source>
</evidence>
<dbReference type="Proteomes" id="UP000441208">
    <property type="component" value="Unassembled WGS sequence"/>
</dbReference>
<keyword evidence="1" id="KW-0472">Membrane</keyword>
<accession>A0A6A3SCJ1</accession>
<keyword evidence="1" id="KW-1133">Transmembrane helix</keyword>
<dbReference type="Proteomes" id="UP000440367">
    <property type="component" value="Unassembled WGS sequence"/>
</dbReference>
<dbReference type="EMBL" id="QXGD01000102">
    <property type="protein sequence ID" value="KAE9252960.1"/>
    <property type="molecule type" value="Genomic_DNA"/>
</dbReference>
<dbReference type="Proteomes" id="UP000437068">
    <property type="component" value="Unassembled WGS sequence"/>
</dbReference>
<evidence type="ECO:0000313" key="2">
    <source>
        <dbReference type="EMBL" id="KAE8938600.1"/>
    </source>
</evidence>
<feature type="transmembrane region" description="Helical" evidence="1">
    <location>
        <begin position="82"/>
        <end position="101"/>
    </location>
</feature>
<dbReference type="OrthoDB" id="117581at2759"/>
<organism evidence="4 16">
    <name type="scientific">Phytophthora fragariae</name>
    <dbReference type="NCBI Taxonomy" id="53985"/>
    <lineage>
        <taxon>Eukaryota</taxon>
        <taxon>Sar</taxon>
        <taxon>Stramenopiles</taxon>
        <taxon>Oomycota</taxon>
        <taxon>Peronosporomycetes</taxon>
        <taxon>Peronosporales</taxon>
        <taxon>Peronosporaceae</taxon>
        <taxon>Phytophthora</taxon>
    </lineage>
</organism>
<evidence type="ECO:0000256" key="1">
    <source>
        <dbReference type="SAM" id="Phobius"/>
    </source>
</evidence>
<feature type="transmembrane region" description="Helical" evidence="1">
    <location>
        <begin position="273"/>
        <end position="296"/>
    </location>
</feature>
<evidence type="ECO:0000313" key="13">
    <source>
        <dbReference type="Proteomes" id="UP000437068"/>
    </source>
</evidence>
<evidence type="ECO:0000313" key="8">
    <source>
        <dbReference type="EMBL" id="KAE9235121.1"/>
    </source>
</evidence>
<dbReference type="EMBL" id="QXFW01000445">
    <property type="protein sequence ID" value="KAE9011990.1"/>
    <property type="molecule type" value="Genomic_DNA"/>
</dbReference>
<dbReference type="EMBL" id="QXFX01000469">
    <property type="protein sequence ID" value="KAE9114490.1"/>
    <property type="molecule type" value="Genomic_DNA"/>
</dbReference>
<feature type="transmembrane region" description="Helical" evidence="1">
    <location>
        <begin position="113"/>
        <end position="132"/>
    </location>
</feature>
<evidence type="ECO:0000313" key="19">
    <source>
        <dbReference type="Proteomes" id="UP000488956"/>
    </source>
</evidence>
<feature type="transmembrane region" description="Helical" evidence="1">
    <location>
        <begin position="138"/>
        <end position="160"/>
    </location>
</feature>
<dbReference type="EMBL" id="QXGF01000547">
    <property type="protein sequence ID" value="KAE8938600.1"/>
    <property type="molecule type" value="Genomic_DNA"/>
</dbReference>
<sequence>MELPESSYQLHVAGGDLQDKLALTFPSENRGGCCTLSLSSCDVKTLVKRTSVLLVFHLLNILVTIGGLVGVSLLLTGVLLNLLWAVGLLLVAVAAIPIMLLERIHERGSWVKRLGYVVLVVAYPALYFATWFNIYTAIGPSVLVVGGAIGLALVYLSIWFTQAVVRTDVRLTNFVTFALPASLSVEGPPQSGECAKQFTIKHPAGIGAYLPVLAMTSRMWIIILYFAVLKTIVGALSAAAIFLAVIQPAISLFSCGDGPFFFSNWMMFHENPVVYFIVICFIEVVGAVGIVIVAAVSVQITSRVFGEWKTQQSESENEVEAATA</sequence>
<keyword evidence="12" id="KW-1185">Reference proteome</keyword>
<dbReference type="Proteomes" id="UP000440732">
    <property type="component" value="Unassembled WGS sequence"/>
</dbReference>
<evidence type="ECO:0000313" key="11">
    <source>
        <dbReference type="Proteomes" id="UP000429523"/>
    </source>
</evidence>
<evidence type="ECO:0000313" key="16">
    <source>
        <dbReference type="Proteomes" id="UP000441208"/>
    </source>
</evidence>
<dbReference type="EMBL" id="QXGC01000445">
    <property type="protein sequence ID" value="KAE9235121.1"/>
    <property type="molecule type" value="Genomic_DNA"/>
</dbReference>
<evidence type="ECO:0000313" key="12">
    <source>
        <dbReference type="Proteomes" id="UP000433483"/>
    </source>
</evidence>
<gene>
    <name evidence="10" type="ORF">PF001_g9538</name>
    <name evidence="9" type="ORF">PF002_g3571</name>
    <name evidence="8" type="ORF">PF004_g9183</name>
    <name evidence="7" type="ORF">PF005_g10296</name>
    <name evidence="6" type="ORF">PF006_g9624</name>
    <name evidence="4" type="ORF">PF007_g10497</name>
    <name evidence="2" type="ORF">PF009_g11518</name>
    <name evidence="5" type="ORF">PF010_g9676</name>
    <name evidence="3" type="ORF">PF011_g9128</name>
</gene>
<evidence type="ECO:0000313" key="9">
    <source>
        <dbReference type="EMBL" id="KAE9252960.1"/>
    </source>
</evidence>
<evidence type="ECO:0000313" key="18">
    <source>
        <dbReference type="Proteomes" id="UP000476176"/>
    </source>
</evidence>
<evidence type="ECO:0000313" key="4">
    <source>
        <dbReference type="EMBL" id="KAE9114128.1"/>
    </source>
</evidence>
<evidence type="ECO:0000313" key="17">
    <source>
        <dbReference type="Proteomes" id="UP000460718"/>
    </source>
</evidence>
<evidence type="ECO:0000313" key="14">
    <source>
        <dbReference type="Proteomes" id="UP000440367"/>
    </source>
</evidence>
<proteinExistence type="predicted"/>
<dbReference type="AlphaFoldDB" id="A0A6A3SCJ1"/>
<dbReference type="Proteomes" id="UP000433483">
    <property type="component" value="Unassembled WGS sequence"/>
</dbReference>
<keyword evidence="1" id="KW-0812">Transmembrane</keyword>
<dbReference type="Proteomes" id="UP000429523">
    <property type="component" value="Unassembled WGS sequence"/>
</dbReference>
<protein>
    <submittedName>
        <fullName evidence="4">Uncharacterized protein</fullName>
    </submittedName>
</protein>
<name>A0A6A3SCJ1_9STRA</name>
<dbReference type="EMBL" id="QXGE01000461">
    <property type="protein sequence ID" value="KAE9311830.1"/>
    <property type="molecule type" value="Genomic_DNA"/>
</dbReference>
<feature type="transmembrane region" description="Helical" evidence="1">
    <location>
        <begin position="52"/>
        <end position="76"/>
    </location>
</feature>
<dbReference type="EMBL" id="QXGA01000465">
    <property type="protein sequence ID" value="KAE9145526.1"/>
    <property type="molecule type" value="Genomic_DNA"/>
</dbReference>
<dbReference type="Proteomes" id="UP000460718">
    <property type="component" value="Unassembled WGS sequence"/>
</dbReference>
<evidence type="ECO:0000313" key="7">
    <source>
        <dbReference type="EMBL" id="KAE9213188.1"/>
    </source>
</evidence>
<comment type="caution">
    <text evidence="4">The sequence shown here is derived from an EMBL/GenBank/DDBJ whole genome shotgun (WGS) entry which is preliminary data.</text>
</comment>
<dbReference type="Proteomes" id="UP000488956">
    <property type="component" value="Unassembled WGS sequence"/>
</dbReference>
<feature type="transmembrane region" description="Helical" evidence="1">
    <location>
        <begin position="220"/>
        <end position="253"/>
    </location>
</feature>
<evidence type="ECO:0000313" key="10">
    <source>
        <dbReference type="EMBL" id="KAE9311830.1"/>
    </source>
</evidence>
<evidence type="ECO:0000313" key="5">
    <source>
        <dbReference type="EMBL" id="KAE9114490.1"/>
    </source>
</evidence>
<evidence type="ECO:0000313" key="6">
    <source>
        <dbReference type="EMBL" id="KAE9145526.1"/>
    </source>
</evidence>